<dbReference type="Proteomes" id="UP000018896">
    <property type="component" value="Unassembled WGS sequence"/>
</dbReference>
<dbReference type="STRING" id="1236973.JCM9157_744"/>
<gene>
    <name evidence="2" type="ORF">JCM9157_744</name>
</gene>
<keyword evidence="1" id="KW-0812">Transmembrane</keyword>
<dbReference type="SUPFAM" id="SSF103473">
    <property type="entry name" value="MFS general substrate transporter"/>
    <property type="match status" value="1"/>
</dbReference>
<evidence type="ECO:0008006" key="4">
    <source>
        <dbReference type="Google" id="ProtNLM"/>
    </source>
</evidence>
<organism evidence="2 3">
    <name type="scientific">Halalkalibacter akibai (strain ATCC 43226 / DSM 21942 / CIP 109018 / JCM 9157 / 1139)</name>
    <name type="common">Bacillus akibai</name>
    <dbReference type="NCBI Taxonomy" id="1236973"/>
    <lineage>
        <taxon>Bacteria</taxon>
        <taxon>Bacillati</taxon>
        <taxon>Bacillota</taxon>
        <taxon>Bacilli</taxon>
        <taxon>Bacillales</taxon>
        <taxon>Bacillaceae</taxon>
        <taxon>Halalkalibacter</taxon>
    </lineage>
</organism>
<name>W4QP80_HALA3</name>
<evidence type="ECO:0000256" key="1">
    <source>
        <dbReference type="SAM" id="Phobius"/>
    </source>
</evidence>
<dbReference type="AlphaFoldDB" id="W4QP80"/>
<keyword evidence="3" id="KW-1185">Reference proteome</keyword>
<keyword evidence="1" id="KW-0472">Membrane</keyword>
<keyword evidence="1" id="KW-1133">Transmembrane helix</keyword>
<feature type="transmembrane region" description="Helical" evidence="1">
    <location>
        <begin position="46"/>
        <end position="68"/>
    </location>
</feature>
<evidence type="ECO:0000313" key="3">
    <source>
        <dbReference type="Proteomes" id="UP000018896"/>
    </source>
</evidence>
<dbReference type="InterPro" id="IPR036259">
    <property type="entry name" value="MFS_trans_sf"/>
</dbReference>
<reference evidence="2 3" key="1">
    <citation type="journal article" date="2014" name="Genome Announc.">
        <title>Draft Genome Sequences of Three Alkaliphilic Bacillus Strains, Bacillus wakoensis JCM 9140T, Bacillus akibai JCM 9157T, and Bacillus hemicellulosilyticus JCM 9152T.</title>
        <authorList>
            <person name="Yuki M."/>
            <person name="Oshima K."/>
            <person name="Suda W."/>
            <person name="Oshida Y."/>
            <person name="Kitamura K."/>
            <person name="Iida T."/>
            <person name="Hattori M."/>
            <person name="Ohkuma M."/>
        </authorList>
    </citation>
    <scope>NUCLEOTIDE SEQUENCE [LARGE SCALE GENOMIC DNA]</scope>
    <source>
        <strain evidence="2 3">JCM 9157</strain>
    </source>
</reference>
<proteinExistence type="predicted"/>
<evidence type="ECO:0000313" key="2">
    <source>
        <dbReference type="EMBL" id="GAE33722.1"/>
    </source>
</evidence>
<protein>
    <recommendedName>
        <fullName evidence="4">Major facilitator superfamily (MFS) profile domain-containing protein</fullName>
    </recommendedName>
</protein>
<dbReference type="EMBL" id="BAUV01000003">
    <property type="protein sequence ID" value="GAE33722.1"/>
    <property type="molecule type" value="Genomic_DNA"/>
</dbReference>
<accession>W4QP80</accession>
<sequence>MMKVIPKARLGSLFGMMQAISNTALGLSMAAAGFLLEGVSARDLSLLIGVVYICLTGVYAWLFFRLNLVKEKKNLLKMVAG</sequence>
<comment type="caution">
    <text evidence="2">The sequence shown here is derived from an EMBL/GenBank/DDBJ whole genome shotgun (WGS) entry which is preliminary data.</text>
</comment>